<feature type="domain" description="DUF7882" evidence="2">
    <location>
        <begin position="1"/>
        <end position="97"/>
    </location>
</feature>
<dbReference type="Proteomes" id="UP000309133">
    <property type="component" value="Unassembled WGS sequence"/>
</dbReference>
<evidence type="ECO:0000313" key="4">
    <source>
        <dbReference type="Proteomes" id="UP000309133"/>
    </source>
</evidence>
<dbReference type="InterPro" id="IPR057204">
    <property type="entry name" value="DUF7882"/>
</dbReference>
<keyword evidence="4" id="KW-1185">Reference proteome</keyword>
<organism evidence="3 4">
    <name type="scientific">Naasia lichenicola</name>
    <dbReference type="NCBI Taxonomy" id="2565933"/>
    <lineage>
        <taxon>Bacteria</taxon>
        <taxon>Bacillati</taxon>
        <taxon>Actinomycetota</taxon>
        <taxon>Actinomycetes</taxon>
        <taxon>Micrococcales</taxon>
        <taxon>Microbacteriaceae</taxon>
        <taxon>Naasia</taxon>
    </lineage>
</organism>
<gene>
    <name evidence="3" type="ORF">E6C64_15225</name>
</gene>
<evidence type="ECO:0000256" key="1">
    <source>
        <dbReference type="SAM" id="MobiDB-lite"/>
    </source>
</evidence>
<sequence length="112" mass="12012">MGTLVYDGRSAVVTIEDRVLAHLRLVILAKFRRQESFSFNWVVGLANGSGRGTVWLAPGIPVYFQFDGSKEPSINKEWIDVLMLAANSPNGLSPIPEPAPGSGEAVSTRVGG</sequence>
<keyword evidence="3" id="KW-0436">Ligase</keyword>
<dbReference type="AlphaFoldDB" id="A0A4S4FJG0"/>
<protein>
    <submittedName>
        <fullName evidence="3">ATP-dependent DNA ligase</fullName>
    </submittedName>
</protein>
<proteinExistence type="predicted"/>
<dbReference type="EMBL" id="SSSM01000005">
    <property type="protein sequence ID" value="THG29992.1"/>
    <property type="molecule type" value="Genomic_DNA"/>
</dbReference>
<feature type="region of interest" description="Disordered" evidence="1">
    <location>
        <begin position="93"/>
        <end position="112"/>
    </location>
</feature>
<dbReference type="Pfam" id="PF25355">
    <property type="entry name" value="DUF7882"/>
    <property type="match status" value="1"/>
</dbReference>
<dbReference type="GO" id="GO:0016874">
    <property type="term" value="F:ligase activity"/>
    <property type="evidence" value="ECO:0007669"/>
    <property type="project" value="UniProtKB-KW"/>
</dbReference>
<dbReference type="RefSeq" id="WP_136428321.1">
    <property type="nucleotide sequence ID" value="NZ_SSSM01000005.1"/>
</dbReference>
<evidence type="ECO:0000259" key="2">
    <source>
        <dbReference type="Pfam" id="PF25355"/>
    </source>
</evidence>
<evidence type="ECO:0000313" key="3">
    <source>
        <dbReference type="EMBL" id="THG29992.1"/>
    </source>
</evidence>
<accession>A0A4S4FJG0</accession>
<dbReference type="OrthoDB" id="5123855at2"/>
<comment type="caution">
    <text evidence="3">The sequence shown here is derived from an EMBL/GenBank/DDBJ whole genome shotgun (WGS) entry which is preliminary data.</text>
</comment>
<reference evidence="3 4" key="1">
    <citation type="submission" date="2019-04" db="EMBL/GenBank/DDBJ databases">
        <authorList>
            <person name="Jiang L."/>
        </authorList>
    </citation>
    <scope>NUCLEOTIDE SEQUENCE [LARGE SCALE GENOMIC DNA]</scope>
    <source>
        <strain evidence="3 4">YIM 131853</strain>
    </source>
</reference>
<name>A0A4S4FJG0_9MICO</name>